<dbReference type="RefSeq" id="WP_091844129.1">
    <property type="nucleotide sequence ID" value="NZ_FOCM01000001.1"/>
</dbReference>
<evidence type="ECO:0000313" key="7">
    <source>
        <dbReference type="Proteomes" id="UP000199372"/>
    </source>
</evidence>
<dbReference type="GO" id="GO:0004135">
    <property type="term" value="F:amylo-alpha-1,6-glucosidase activity"/>
    <property type="evidence" value="ECO:0007669"/>
    <property type="project" value="InterPro"/>
</dbReference>
<feature type="compositionally biased region" description="Basic and acidic residues" evidence="4">
    <location>
        <begin position="468"/>
        <end position="484"/>
    </location>
</feature>
<dbReference type="OrthoDB" id="3236218at2"/>
<evidence type="ECO:0000256" key="2">
    <source>
        <dbReference type="ARBA" id="ARBA00022801"/>
    </source>
</evidence>
<comment type="similarity">
    <text evidence="1">Belongs to the glycosyl hydrolase 13 family.</text>
</comment>
<accession>A0A1H8BIW0</accession>
<dbReference type="PANTHER" id="PTHR43002">
    <property type="entry name" value="GLYCOGEN DEBRANCHING ENZYME"/>
    <property type="match status" value="1"/>
</dbReference>
<dbReference type="InterPro" id="IPR014756">
    <property type="entry name" value="Ig_E-set"/>
</dbReference>
<dbReference type="EMBL" id="FOCM01000001">
    <property type="protein sequence ID" value="SEM82841.1"/>
    <property type="molecule type" value="Genomic_DNA"/>
</dbReference>
<keyword evidence="2" id="KW-0378">Hydrolase</keyword>
<proteinExistence type="inferred from homology"/>
<dbReference type="CDD" id="cd02856">
    <property type="entry name" value="E_set_GDE_Isoamylase_N"/>
    <property type="match status" value="1"/>
</dbReference>
<dbReference type="InterPro" id="IPR013783">
    <property type="entry name" value="Ig-like_fold"/>
</dbReference>
<dbReference type="SUPFAM" id="SSF51445">
    <property type="entry name" value="(Trans)glycosidases"/>
    <property type="match status" value="1"/>
</dbReference>
<gene>
    <name evidence="6" type="ORF">SAMN04488011_101619</name>
</gene>
<feature type="domain" description="Glycosyl hydrolase family 13 catalytic" evidence="5">
    <location>
        <begin position="184"/>
        <end position="570"/>
    </location>
</feature>
<protein>
    <submittedName>
        <fullName evidence="6">Glycogen operon protein</fullName>
    </submittedName>
</protein>
<dbReference type="Proteomes" id="UP000199372">
    <property type="component" value="Unassembled WGS sequence"/>
</dbReference>
<reference evidence="7" key="1">
    <citation type="submission" date="2016-10" db="EMBL/GenBank/DDBJ databases">
        <authorList>
            <person name="Varghese N."/>
            <person name="Submissions S."/>
        </authorList>
    </citation>
    <scope>NUCLEOTIDE SEQUENCE [LARGE SCALE GENOMIC DNA]</scope>
    <source>
        <strain evidence="7">DSM 26893</strain>
    </source>
</reference>
<evidence type="ECO:0000259" key="5">
    <source>
        <dbReference type="SMART" id="SM00642"/>
    </source>
</evidence>
<dbReference type="Pfam" id="PF02922">
    <property type="entry name" value="CBM_48"/>
    <property type="match status" value="1"/>
</dbReference>
<sequence>MNNPITITEGRAAPIGATFDGDGVNFAVFSENAERMVLCLFDADGTETGRVDLPERDGDVWHGYISGLRPGQHYGYRAHGPYAPEQGHRFNPNKLLMDPYAKRLTGHPTWHDTLMGYKVGTAKDPDLVIDPRDNARFMPRSVVEDPAFSWGEDEHPRTPIQQSVIYEAHVKGLTKRRADVPDPGTFLAMSSDPMLDYLTNLGITAIELLPVHAYLTDHFLHEKGLTNYWGYQTIGFFAPEPKYMARGQIDEFQQMVARFHSAGIEVILDVVYNHTGEGNELGPTLSFRGLDNASYYRLMPDNPRFYVNDTGTGNTVNVDHPMVLRMIMDSLRYWVEVMHVDGFRFDLCSTLGRVDEGGFDRGAAFFDAIRQDPVLGNVKLIAEPWDIGPGGYQLGAFPPPFMEWNDKYRDTVRRFWRGDAGEAPALADRLTGSALQFDHSSRPATSSVNLLTAHDGFTLMDTVSYEEKHNEANGEDGRDGHGENYSDNLGVEGPTEKEAINAARARRRRNMMATLMLSQGTPMILAGDEMGNSQSGNNNAYSQDNEISWIDWGSFDAEFHDFTRLMISFRKNHPLLRQKLFLHAQRREDGLDDLFWWRPDGQQMEDEDWQDPELSCVAMELRMASGTPDYAETEQAIFAVFNAGGAVDMVIPDPPENTHWVWRVDTAREGRQTDVVSDQVKIPGQSVSVFVLDIHTS</sequence>
<dbReference type="InterPro" id="IPR013780">
    <property type="entry name" value="Glyco_hydro_b"/>
</dbReference>
<dbReference type="Gene3D" id="2.60.40.10">
    <property type="entry name" value="Immunoglobulins"/>
    <property type="match status" value="1"/>
</dbReference>
<feature type="region of interest" description="Disordered" evidence="4">
    <location>
        <begin position="468"/>
        <end position="492"/>
    </location>
</feature>
<keyword evidence="7" id="KW-1185">Reference proteome</keyword>
<evidence type="ECO:0000256" key="3">
    <source>
        <dbReference type="ARBA" id="ARBA00023295"/>
    </source>
</evidence>
<dbReference type="GO" id="GO:0005980">
    <property type="term" value="P:glycogen catabolic process"/>
    <property type="evidence" value="ECO:0007669"/>
    <property type="project" value="InterPro"/>
</dbReference>
<dbReference type="Pfam" id="PF00128">
    <property type="entry name" value="Alpha-amylase"/>
    <property type="match status" value="1"/>
</dbReference>
<dbReference type="InterPro" id="IPR044505">
    <property type="entry name" value="GlgX_Isoamylase_N_E_set"/>
</dbReference>
<dbReference type="SUPFAM" id="SSF51011">
    <property type="entry name" value="Glycosyl hydrolase domain"/>
    <property type="match status" value="1"/>
</dbReference>
<dbReference type="Gene3D" id="3.20.20.80">
    <property type="entry name" value="Glycosidases"/>
    <property type="match status" value="1"/>
</dbReference>
<keyword evidence="3" id="KW-0326">Glycosidase</keyword>
<dbReference type="NCBIfam" id="TIGR02100">
    <property type="entry name" value="glgX_debranch"/>
    <property type="match status" value="1"/>
</dbReference>
<dbReference type="AlphaFoldDB" id="A0A1H8BIW0"/>
<organism evidence="6 7">
    <name type="scientific">Palleronia pelagia</name>
    <dbReference type="NCBI Taxonomy" id="387096"/>
    <lineage>
        <taxon>Bacteria</taxon>
        <taxon>Pseudomonadati</taxon>
        <taxon>Pseudomonadota</taxon>
        <taxon>Alphaproteobacteria</taxon>
        <taxon>Rhodobacterales</taxon>
        <taxon>Roseobacteraceae</taxon>
        <taxon>Palleronia</taxon>
    </lineage>
</organism>
<dbReference type="InterPro" id="IPR011837">
    <property type="entry name" value="Glycogen_debranch_GlgX"/>
</dbReference>
<dbReference type="CDD" id="cd11326">
    <property type="entry name" value="AmyAc_Glg_debranch"/>
    <property type="match status" value="1"/>
</dbReference>
<evidence type="ECO:0000256" key="4">
    <source>
        <dbReference type="SAM" id="MobiDB-lite"/>
    </source>
</evidence>
<dbReference type="InterPro" id="IPR004193">
    <property type="entry name" value="Glyco_hydro_13_N"/>
</dbReference>
<dbReference type="InterPro" id="IPR006047">
    <property type="entry name" value="GH13_cat_dom"/>
</dbReference>
<dbReference type="SUPFAM" id="SSF81296">
    <property type="entry name" value="E set domains"/>
    <property type="match status" value="1"/>
</dbReference>
<dbReference type="InterPro" id="IPR017853">
    <property type="entry name" value="GH"/>
</dbReference>
<dbReference type="SMART" id="SM00642">
    <property type="entry name" value="Aamy"/>
    <property type="match status" value="1"/>
</dbReference>
<evidence type="ECO:0000313" key="6">
    <source>
        <dbReference type="EMBL" id="SEM82841.1"/>
    </source>
</evidence>
<name>A0A1H8BIW0_9RHOB</name>
<dbReference type="Gene3D" id="2.60.40.1180">
    <property type="entry name" value="Golgi alpha-mannosidase II"/>
    <property type="match status" value="1"/>
</dbReference>
<evidence type="ECO:0000256" key="1">
    <source>
        <dbReference type="ARBA" id="ARBA00008061"/>
    </source>
</evidence>